<reference evidence="2 3" key="1">
    <citation type="submission" date="2021-03" db="EMBL/GenBank/DDBJ databases">
        <title>Whole genome shotgun sequence of Actinoplanes toevensis NBRC 105298.</title>
        <authorList>
            <person name="Komaki H."/>
            <person name="Tamura T."/>
        </authorList>
    </citation>
    <scope>NUCLEOTIDE SEQUENCE [LARGE SCALE GENOMIC DNA]</scope>
    <source>
        <strain evidence="2 3">NBRC 105298</strain>
    </source>
</reference>
<feature type="transmembrane region" description="Helical" evidence="1">
    <location>
        <begin position="94"/>
        <end position="112"/>
    </location>
</feature>
<sequence>MNSAAASAVTISSSNPLGRPTINIVGSWGTIGQEQSFLNWPGCRCARPFARAAAPPPSAPSCWASPSRGVALGFAVLLFVFVNVPAALTGLFERLLAAFGAAAIAALALGIARRASG</sequence>
<feature type="transmembrane region" description="Helical" evidence="1">
    <location>
        <begin position="70"/>
        <end position="88"/>
    </location>
</feature>
<organism evidence="2 3">
    <name type="scientific">Paractinoplanes toevensis</name>
    <dbReference type="NCBI Taxonomy" id="571911"/>
    <lineage>
        <taxon>Bacteria</taxon>
        <taxon>Bacillati</taxon>
        <taxon>Actinomycetota</taxon>
        <taxon>Actinomycetes</taxon>
        <taxon>Micromonosporales</taxon>
        <taxon>Micromonosporaceae</taxon>
        <taxon>Paractinoplanes</taxon>
    </lineage>
</organism>
<dbReference type="EMBL" id="BOQN01000107">
    <property type="protein sequence ID" value="GIM96113.1"/>
    <property type="molecule type" value="Genomic_DNA"/>
</dbReference>
<accession>A0A919W9S0</accession>
<keyword evidence="1" id="KW-0472">Membrane</keyword>
<keyword evidence="3" id="KW-1185">Reference proteome</keyword>
<name>A0A919W9S0_9ACTN</name>
<dbReference type="Proteomes" id="UP000677082">
    <property type="component" value="Unassembled WGS sequence"/>
</dbReference>
<protein>
    <submittedName>
        <fullName evidence="2">Uncharacterized protein</fullName>
    </submittedName>
</protein>
<dbReference type="AlphaFoldDB" id="A0A919W9S0"/>
<keyword evidence="1" id="KW-0812">Transmembrane</keyword>
<evidence type="ECO:0000313" key="2">
    <source>
        <dbReference type="EMBL" id="GIM96113.1"/>
    </source>
</evidence>
<evidence type="ECO:0000256" key="1">
    <source>
        <dbReference type="SAM" id="Phobius"/>
    </source>
</evidence>
<proteinExistence type="predicted"/>
<comment type="caution">
    <text evidence="2">The sequence shown here is derived from an EMBL/GenBank/DDBJ whole genome shotgun (WGS) entry which is preliminary data.</text>
</comment>
<keyword evidence="1" id="KW-1133">Transmembrane helix</keyword>
<evidence type="ECO:0000313" key="3">
    <source>
        <dbReference type="Proteomes" id="UP000677082"/>
    </source>
</evidence>
<gene>
    <name evidence="2" type="ORF">Ato02nite_079060</name>
</gene>